<evidence type="ECO:0000256" key="1">
    <source>
        <dbReference type="SAM" id="Phobius"/>
    </source>
</evidence>
<reference evidence="2 3" key="1">
    <citation type="submission" date="2021-03" db="EMBL/GenBank/DDBJ databases">
        <title>Paenibacillus artemisicola MWE-103 whole genome sequence.</title>
        <authorList>
            <person name="Ham Y.J."/>
        </authorList>
    </citation>
    <scope>NUCLEOTIDE SEQUENCE [LARGE SCALE GENOMIC DNA]</scope>
    <source>
        <strain evidence="2 3">MWE-103</strain>
    </source>
</reference>
<proteinExistence type="predicted"/>
<sequence length="81" mass="8515">MNKLQKRALVGAILGGILWIVSGIAGFVLHRKQAEAEMTAFYPTHNGMLPVLACMLLGGLGFVAMVISLVVYATSGVAKKA</sequence>
<keyword evidence="1" id="KW-0812">Transmembrane</keyword>
<keyword evidence="1" id="KW-0472">Membrane</keyword>
<gene>
    <name evidence="2" type="ORF">I8J29_30535</name>
</gene>
<feature type="transmembrane region" description="Helical" evidence="1">
    <location>
        <begin position="7"/>
        <end position="29"/>
    </location>
</feature>
<evidence type="ECO:0000313" key="3">
    <source>
        <dbReference type="Proteomes" id="UP000670947"/>
    </source>
</evidence>
<dbReference type="Proteomes" id="UP000670947">
    <property type="component" value="Unassembled WGS sequence"/>
</dbReference>
<dbReference type="RefSeq" id="WP_208851073.1">
    <property type="nucleotide sequence ID" value="NZ_JAGGDJ010000061.1"/>
</dbReference>
<dbReference type="EMBL" id="JAGGDJ010000061">
    <property type="protein sequence ID" value="MBO7748521.1"/>
    <property type="molecule type" value="Genomic_DNA"/>
</dbReference>
<feature type="transmembrane region" description="Helical" evidence="1">
    <location>
        <begin position="49"/>
        <end position="73"/>
    </location>
</feature>
<evidence type="ECO:0000313" key="2">
    <source>
        <dbReference type="EMBL" id="MBO7748521.1"/>
    </source>
</evidence>
<protein>
    <submittedName>
        <fullName evidence="2">Uncharacterized protein</fullName>
    </submittedName>
</protein>
<keyword evidence="1" id="KW-1133">Transmembrane helix</keyword>
<organism evidence="2 3">
    <name type="scientific">Paenibacillus artemisiicola</name>
    <dbReference type="NCBI Taxonomy" id="1172618"/>
    <lineage>
        <taxon>Bacteria</taxon>
        <taxon>Bacillati</taxon>
        <taxon>Bacillota</taxon>
        <taxon>Bacilli</taxon>
        <taxon>Bacillales</taxon>
        <taxon>Paenibacillaceae</taxon>
        <taxon>Paenibacillus</taxon>
    </lineage>
</organism>
<accession>A0ABS3WJL0</accession>
<keyword evidence="3" id="KW-1185">Reference proteome</keyword>
<name>A0ABS3WJL0_9BACL</name>
<comment type="caution">
    <text evidence="2">The sequence shown here is derived from an EMBL/GenBank/DDBJ whole genome shotgun (WGS) entry which is preliminary data.</text>
</comment>